<feature type="transmembrane region" description="Helical" evidence="1">
    <location>
        <begin position="149"/>
        <end position="172"/>
    </location>
</feature>
<evidence type="ECO:0000259" key="2">
    <source>
        <dbReference type="Pfam" id="PF02517"/>
    </source>
</evidence>
<proteinExistence type="predicted"/>
<keyword evidence="1" id="KW-1133">Transmembrane helix</keyword>
<evidence type="ECO:0000313" key="4">
    <source>
        <dbReference type="Proteomes" id="UP000494330"/>
    </source>
</evidence>
<dbReference type="GO" id="GO:0004175">
    <property type="term" value="F:endopeptidase activity"/>
    <property type="evidence" value="ECO:0007669"/>
    <property type="project" value="UniProtKB-ARBA"/>
</dbReference>
<feature type="transmembrane region" description="Helical" evidence="1">
    <location>
        <begin position="108"/>
        <end position="129"/>
    </location>
</feature>
<keyword evidence="4" id="KW-1185">Reference proteome</keyword>
<organism evidence="3 4">
    <name type="scientific">Burkholderia paludis</name>
    <dbReference type="NCBI Taxonomy" id="1506587"/>
    <lineage>
        <taxon>Bacteria</taxon>
        <taxon>Pseudomonadati</taxon>
        <taxon>Pseudomonadota</taxon>
        <taxon>Betaproteobacteria</taxon>
        <taxon>Burkholderiales</taxon>
        <taxon>Burkholderiaceae</taxon>
        <taxon>Burkholderia</taxon>
        <taxon>Burkholderia cepacia complex</taxon>
    </lineage>
</organism>
<evidence type="ECO:0000313" key="3">
    <source>
        <dbReference type="EMBL" id="VWC28060.1"/>
    </source>
</evidence>
<feature type="domain" description="CAAX prenyl protease 2/Lysostaphin resistance protein A-like" evidence="2">
    <location>
        <begin position="154"/>
        <end position="242"/>
    </location>
</feature>
<sequence length="309" mass="33402">MRLELDSSSRAFIDLAKTGRRGWQAAVLTILLVVLLSVLGTSLMLTFTGWSIYLKHVHLADVGTTVVSGAANPLVCIFGLWLACKIILKRPFLSLVSTDLTFSVRRCFVGAALYLPANLLGIAAMSLYISMRYGAWTIPLDHFERPAASAIFAAVVAIIAIPFLAFAEELFFRGWLTQTIGQHVRMPALAATLVAVLFAAFHAQYDLKIKALMLATSLGLSALCLRDQRLELAIGAHSTMNICVVLKLLLFTGPVHHMQVATTITTYDWISLALLKGALPLGAMYGVLQITGGWFSPIEALPAKLSASG</sequence>
<reference evidence="3 4" key="1">
    <citation type="submission" date="2019-09" db="EMBL/GenBank/DDBJ databases">
        <authorList>
            <person name="Depoorter E."/>
        </authorList>
    </citation>
    <scope>NUCLEOTIDE SEQUENCE [LARGE SCALE GENOMIC DNA]</scope>
    <source>
        <strain evidence="3">LMG 30113</strain>
    </source>
</reference>
<feature type="transmembrane region" description="Helical" evidence="1">
    <location>
        <begin position="184"/>
        <end position="203"/>
    </location>
</feature>
<keyword evidence="1" id="KW-0812">Transmembrane</keyword>
<dbReference type="RefSeq" id="WP_034199760.1">
    <property type="nucleotide sequence ID" value="NZ_CABVQD010000031.1"/>
</dbReference>
<dbReference type="EMBL" id="CABVQD010000031">
    <property type="protein sequence ID" value="VWC28060.1"/>
    <property type="molecule type" value="Genomic_DNA"/>
</dbReference>
<dbReference type="Pfam" id="PF02517">
    <property type="entry name" value="Rce1-like"/>
    <property type="match status" value="1"/>
</dbReference>
<keyword evidence="1" id="KW-0472">Membrane</keyword>
<dbReference type="InterPro" id="IPR003675">
    <property type="entry name" value="Rce1/LyrA-like_dom"/>
</dbReference>
<name>A0A6J5EYC6_9BURK</name>
<dbReference type="Proteomes" id="UP000494330">
    <property type="component" value="Unassembled WGS sequence"/>
</dbReference>
<feature type="transmembrane region" description="Helical" evidence="1">
    <location>
        <begin position="269"/>
        <end position="288"/>
    </location>
</feature>
<dbReference type="GO" id="GO:0080120">
    <property type="term" value="P:CAAX-box protein maturation"/>
    <property type="evidence" value="ECO:0007669"/>
    <property type="project" value="UniProtKB-ARBA"/>
</dbReference>
<feature type="transmembrane region" description="Helical" evidence="1">
    <location>
        <begin position="25"/>
        <end position="50"/>
    </location>
</feature>
<feature type="transmembrane region" description="Helical" evidence="1">
    <location>
        <begin position="232"/>
        <end position="249"/>
    </location>
</feature>
<protein>
    <recommendedName>
        <fullName evidence="2">CAAX prenyl protease 2/Lysostaphin resistance protein A-like domain-containing protein</fullName>
    </recommendedName>
</protein>
<feature type="transmembrane region" description="Helical" evidence="1">
    <location>
        <begin position="70"/>
        <end position="88"/>
    </location>
</feature>
<accession>A0A6J5EYC6</accession>
<dbReference type="AlphaFoldDB" id="A0A6J5EYC6"/>
<evidence type="ECO:0000256" key="1">
    <source>
        <dbReference type="SAM" id="Phobius"/>
    </source>
</evidence>
<gene>
    <name evidence="3" type="ORF">BPA30113_06120</name>
</gene>